<dbReference type="Gene3D" id="2.60.120.380">
    <property type="match status" value="2"/>
</dbReference>
<proteinExistence type="predicted"/>
<dbReference type="EMBL" id="QGDJ01000005">
    <property type="protein sequence ID" value="PWJ18282.1"/>
    <property type="molecule type" value="Genomic_DNA"/>
</dbReference>
<keyword evidence="1" id="KW-0732">Signal</keyword>
<name>A0A2Y9AW97_9RHOB</name>
<reference evidence="2 4" key="2">
    <citation type="submission" date="2018-03" db="EMBL/GenBank/DDBJ databases">
        <title>Genomic Encyclopedia of Archaeal and Bacterial Type Strains, Phase II (KMG-II): from individual species to whole genera.</title>
        <authorList>
            <person name="Goeker M."/>
        </authorList>
    </citation>
    <scope>NUCLEOTIDE SEQUENCE [LARGE SCALE GENOMIC DNA]</scope>
    <source>
        <strain evidence="2 4">DSM 25227</strain>
    </source>
</reference>
<dbReference type="RefSeq" id="WP_109564748.1">
    <property type="nucleotide sequence ID" value="NZ_QGDJ01000005.1"/>
</dbReference>
<evidence type="ECO:0000313" key="3">
    <source>
        <dbReference type="EMBL" id="SSA46807.1"/>
    </source>
</evidence>
<evidence type="ECO:0000313" key="2">
    <source>
        <dbReference type="EMBL" id="PWJ18282.1"/>
    </source>
</evidence>
<feature type="chain" id="PRO_5036058948" description="Pre-peptidase" evidence="1">
    <location>
        <begin position="20"/>
        <end position="414"/>
    </location>
</feature>
<evidence type="ECO:0000313" key="4">
    <source>
        <dbReference type="Proteomes" id="UP000245839"/>
    </source>
</evidence>
<sequence length="414" mass="42279">MYRLLAATALALLAGQAQAQDGPICGGISVVGEWMGGSEAGSDIATATAPLDATGIVPIAGHLVRLFTLSQPADIRVEAQAIPAGDPYLSVYDAAGQEVAADDDSGGDFAARAEASLPAGTYCVAARSYESGVTDVAVRVGLQTHAPLTGGAASPPTMPTQEPVEPATMGATCGSPNVAQIGTDLTTAALAGGISLGGSSTDVPGRAFTLAEAVPLTITATSFGGDPLIRLLDATGTVLAENDDADGLNSRIDMNQALPAGAYCIEVDDLNDGVDDIAVTLTAFDPVADRLARIGRAEITPGPSDSVPVTELGAIKTSLIHDMTASGTATWLRVTMPQGGMLVTEAIGTQVDPIVTVFDRVGRRMGENDDGPMGLDSFLALRLLPGDYLVAVRLVDETDRGPVRVLLERFVPAQ</sequence>
<gene>
    <name evidence="2" type="ORF">BCF38_105270</name>
    <name evidence="3" type="ORF">SAMN05421539_105270</name>
</gene>
<evidence type="ECO:0000313" key="5">
    <source>
        <dbReference type="Proteomes" id="UP000251571"/>
    </source>
</evidence>
<dbReference type="AlphaFoldDB" id="A0A2Y9AW97"/>
<protein>
    <recommendedName>
        <fullName evidence="6">Pre-peptidase</fullName>
    </recommendedName>
</protein>
<accession>A0A2Y9AW97</accession>
<organism evidence="3 5">
    <name type="scientific">Jannaschia seohaensis</name>
    <dbReference type="NCBI Taxonomy" id="475081"/>
    <lineage>
        <taxon>Bacteria</taxon>
        <taxon>Pseudomonadati</taxon>
        <taxon>Pseudomonadota</taxon>
        <taxon>Alphaproteobacteria</taxon>
        <taxon>Rhodobacterales</taxon>
        <taxon>Roseobacteraceae</taxon>
        <taxon>Jannaschia</taxon>
    </lineage>
</organism>
<dbReference type="Proteomes" id="UP000251571">
    <property type="component" value="Unassembled WGS sequence"/>
</dbReference>
<reference evidence="3 5" key="1">
    <citation type="submission" date="2016-10" db="EMBL/GenBank/DDBJ databases">
        <authorList>
            <person name="Cai Z."/>
        </authorList>
    </citation>
    <scope>NUCLEOTIDE SEQUENCE [LARGE SCALE GENOMIC DNA]</scope>
    <source>
        <strain evidence="3 5">DSM 25227</strain>
    </source>
</reference>
<feature type="signal peptide" evidence="1">
    <location>
        <begin position="1"/>
        <end position="19"/>
    </location>
</feature>
<evidence type="ECO:0008006" key="6">
    <source>
        <dbReference type="Google" id="ProtNLM"/>
    </source>
</evidence>
<keyword evidence="4" id="KW-1185">Reference proteome</keyword>
<dbReference type="EMBL" id="UETC01000005">
    <property type="protein sequence ID" value="SSA46807.1"/>
    <property type="molecule type" value="Genomic_DNA"/>
</dbReference>
<dbReference type="OrthoDB" id="7848279at2"/>
<dbReference type="Proteomes" id="UP000245839">
    <property type="component" value="Unassembled WGS sequence"/>
</dbReference>
<evidence type="ECO:0000256" key="1">
    <source>
        <dbReference type="SAM" id="SignalP"/>
    </source>
</evidence>